<dbReference type="GO" id="GO:0005771">
    <property type="term" value="C:multivesicular body"/>
    <property type="evidence" value="ECO:0007669"/>
    <property type="project" value="TreeGrafter"/>
</dbReference>
<comment type="similarity">
    <text evidence="3">Belongs to the VTA1 family.</text>
</comment>
<protein>
    <submittedName>
        <fullName evidence="12">DUF605-domain-containing protein</fullName>
    </submittedName>
</protein>
<evidence type="ECO:0000256" key="6">
    <source>
        <dbReference type="ARBA" id="ARBA00022753"/>
    </source>
</evidence>
<comment type="caution">
    <text evidence="12">The sequence shown here is derived from an EMBL/GenBank/DDBJ whole genome shotgun (WGS) entry which is preliminary data.</text>
</comment>
<keyword evidence="7" id="KW-0653">Protein transport</keyword>
<evidence type="ECO:0000256" key="2">
    <source>
        <dbReference type="ARBA" id="ARBA00004496"/>
    </source>
</evidence>
<feature type="compositionally biased region" description="Polar residues" evidence="9">
    <location>
        <begin position="322"/>
        <end position="336"/>
    </location>
</feature>
<dbReference type="GO" id="GO:0015031">
    <property type="term" value="P:protein transport"/>
    <property type="evidence" value="ECO:0007669"/>
    <property type="project" value="UniProtKB-KW"/>
</dbReference>
<evidence type="ECO:0000313" key="12">
    <source>
        <dbReference type="EMBL" id="PWW78834.1"/>
    </source>
</evidence>
<dbReference type="InterPro" id="IPR039431">
    <property type="entry name" value="Vta1/CALS_N"/>
</dbReference>
<evidence type="ECO:0000256" key="9">
    <source>
        <dbReference type="SAM" id="MobiDB-lite"/>
    </source>
</evidence>
<keyword evidence="8" id="KW-0472">Membrane</keyword>
<sequence length="401" mass="43890">MADKLGPVREPPQELKSIKQFIHRGNQLRSVDPAIAYYCYFWSVKQILANNLHQASTACTAWTADLMDELERRKEELKDKDIIGDDVAAQAYVENFALKIFENGAKVVAAGKATSTTRDTLLAAVCFLELVKIFAEPDAEIQQKIKFAKFHAARIWKAINLGQDPNPSTPEPMETPEAHSSPPPPPPTVEDEVPSLLPSLTSAPMIFPPAPQEPGQALPPRPGERGPGRSYYPGSPSILTPPPPARPMSQAPAPALPQIHTSDTPSEYFPQVPIVHEPSAPSLSPSTMSAANTGFPEMHAQHLLNIHYPPSALGAAPPAQPQEYSYNTSQPASYYSQPPVPAQQPPMPALSQPVMRKHEPTEEDILRAQKHAKWAISALDYEDIETAIKEFRLGLERLGAL</sequence>
<dbReference type="Gene3D" id="1.20.5.420">
    <property type="entry name" value="Immunoglobulin FC, subunit C"/>
    <property type="match status" value="1"/>
</dbReference>
<dbReference type="InterPro" id="IPR041212">
    <property type="entry name" value="Vta1_C"/>
</dbReference>
<feature type="compositionally biased region" description="Low complexity" evidence="9">
    <location>
        <begin position="228"/>
        <end position="238"/>
    </location>
</feature>
<dbReference type="Pfam" id="PF04652">
    <property type="entry name" value="Vta1"/>
    <property type="match status" value="1"/>
</dbReference>
<feature type="domain" description="Vta1/callose synthase N-terminal" evidence="10">
    <location>
        <begin position="17"/>
        <end position="159"/>
    </location>
</feature>
<dbReference type="PANTHER" id="PTHR46009:SF1">
    <property type="entry name" value="VACUOLAR PROTEIN SORTING-ASSOCIATED PROTEIN VTA1 HOMOLOG"/>
    <property type="match status" value="1"/>
</dbReference>
<evidence type="ECO:0000256" key="7">
    <source>
        <dbReference type="ARBA" id="ARBA00022927"/>
    </source>
</evidence>
<feature type="compositionally biased region" description="Pro residues" evidence="9">
    <location>
        <begin position="338"/>
        <end position="348"/>
    </location>
</feature>
<dbReference type="Gene3D" id="1.25.40.270">
    <property type="entry name" value="Vacuolar protein sorting-associated protein vta1"/>
    <property type="match status" value="1"/>
</dbReference>
<comment type="subcellular location">
    <subcellularLocation>
        <location evidence="2">Cytoplasm</location>
    </subcellularLocation>
    <subcellularLocation>
        <location evidence="1">Endosome membrane</location>
        <topology evidence="1">Peripheral membrane protein</topology>
    </subcellularLocation>
</comment>
<gene>
    <name evidence="12" type="ORF">C7212DRAFT_273222</name>
</gene>
<evidence type="ECO:0000256" key="4">
    <source>
        <dbReference type="ARBA" id="ARBA00022448"/>
    </source>
</evidence>
<dbReference type="Pfam" id="PF18097">
    <property type="entry name" value="Vta1_C"/>
    <property type="match status" value="1"/>
</dbReference>
<dbReference type="PRINTS" id="PR01217">
    <property type="entry name" value="PRICHEXTENSN"/>
</dbReference>
<dbReference type="AlphaFoldDB" id="A0A317SX23"/>
<keyword evidence="13" id="KW-1185">Reference proteome</keyword>
<dbReference type="InterPro" id="IPR044538">
    <property type="entry name" value="Vta1-like"/>
</dbReference>
<dbReference type="Proteomes" id="UP000246991">
    <property type="component" value="Unassembled WGS sequence"/>
</dbReference>
<proteinExistence type="inferred from homology"/>
<dbReference type="GO" id="GO:0010008">
    <property type="term" value="C:endosome membrane"/>
    <property type="evidence" value="ECO:0007669"/>
    <property type="project" value="UniProtKB-SubCell"/>
</dbReference>
<reference evidence="12 13" key="1">
    <citation type="submission" date="2018-03" db="EMBL/GenBank/DDBJ databases">
        <title>Genomes of Pezizomycetes fungi and the evolution of truffles.</title>
        <authorList>
            <person name="Murat C."/>
            <person name="Payen T."/>
            <person name="Noel B."/>
            <person name="Kuo A."/>
            <person name="Martin F.M."/>
        </authorList>
    </citation>
    <scope>NUCLEOTIDE SEQUENCE [LARGE SCALE GENOMIC DNA]</scope>
    <source>
        <strain evidence="12">091103-1</strain>
    </source>
</reference>
<dbReference type="OrthoDB" id="391137at2759"/>
<dbReference type="GO" id="GO:0032511">
    <property type="term" value="P:late endosome to vacuole transport via multivesicular body sorting pathway"/>
    <property type="evidence" value="ECO:0007669"/>
    <property type="project" value="InterPro"/>
</dbReference>
<evidence type="ECO:0000256" key="8">
    <source>
        <dbReference type="ARBA" id="ARBA00023136"/>
    </source>
</evidence>
<accession>A0A317SX23</accession>
<feature type="compositionally biased region" description="Pro residues" evidence="9">
    <location>
        <begin position="206"/>
        <end position="221"/>
    </location>
</feature>
<dbReference type="PANTHER" id="PTHR46009">
    <property type="entry name" value="VACUOLAR PROTEIN SORTING-ASSOCIATED PROTEIN VTA1 HOMOLOG"/>
    <property type="match status" value="1"/>
</dbReference>
<evidence type="ECO:0000313" key="13">
    <source>
        <dbReference type="Proteomes" id="UP000246991"/>
    </source>
</evidence>
<dbReference type="InterPro" id="IPR023175">
    <property type="entry name" value="Vta1/CALS_N_sf"/>
</dbReference>
<keyword evidence="4" id="KW-0813">Transport</keyword>
<name>A0A317SX23_9PEZI</name>
<feature type="region of interest" description="Disordered" evidence="9">
    <location>
        <begin position="161"/>
        <end position="270"/>
    </location>
</feature>
<keyword evidence="5" id="KW-0963">Cytoplasm</keyword>
<keyword evidence="6" id="KW-0967">Endosome</keyword>
<organism evidence="12 13">
    <name type="scientific">Tuber magnatum</name>
    <name type="common">white Piedmont truffle</name>
    <dbReference type="NCBI Taxonomy" id="42249"/>
    <lineage>
        <taxon>Eukaryota</taxon>
        <taxon>Fungi</taxon>
        <taxon>Dikarya</taxon>
        <taxon>Ascomycota</taxon>
        <taxon>Pezizomycotina</taxon>
        <taxon>Pezizomycetes</taxon>
        <taxon>Pezizales</taxon>
        <taxon>Tuberaceae</taxon>
        <taxon>Tuber</taxon>
    </lineage>
</organism>
<evidence type="ECO:0000259" key="11">
    <source>
        <dbReference type="Pfam" id="PF18097"/>
    </source>
</evidence>
<evidence type="ECO:0000256" key="3">
    <source>
        <dbReference type="ARBA" id="ARBA00007895"/>
    </source>
</evidence>
<dbReference type="STRING" id="42249.A0A317SX23"/>
<feature type="domain" description="Vta1 C-terminal" evidence="11">
    <location>
        <begin position="362"/>
        <end position="396"/>
    </location>
</feature>
<evidence type="ECO:0000259" key="10">
    <source>
        <dbReference type="Pfam" id="PF04652"/>
    </source>
</evidence>
<dbReference type="EMBL" id="PYWC01000012">
    <property type="protein sequence ID" value="PWW78834.1"/>
    <property type="molecule type" value="Genomic_DNA"/>
</dbReference>
<evidence type="ECO:0000256" key="5">
    <source>
        <dbReference type="ARBA" id="ARBA00022490"/>
    </source>
</evidence>
<feature type="region of interest" description="Disordered" evidence="9">
    <location>
        <begin position="314"/>
        <end position="360"/>
    </location>
</feature>
<evidence type="ECO:0000256" key="1">
    <source>
        <dbReference type="ARBA" id="ARBA00004481"/>
    </source>
</evidence>